<name>A0A212QPG1_RHOAC</name>
<reference evidence="4" key="1">
    <citation type="submission" date="2017-06" db="EMBL/GenBank/DDBJ databases">
        <authorList>
            <person name="Varghese N."/>
            <person name="Submissions S."/>
        </authorList>
    </citation>
    <scope>NUCLEOTIDE SEQUENCE [LARGE SCALE GENOMIC DNA]</scope>
    <source>
        <strain evidence="4">DSM 137</strain>
    </source>
</reference>
<feature type="region of interest" description="Disordered" evidence="1">
    <location>
        <begin position="45"/>
        <end position="112"/>
    </location>
</feature>
<feature type="compositionally biased region" description="Low complexity" evidence="1">
    <location>
        <begin position="45"/>
        <end position="58"/>
    </location>
</feature>
<feature type="compositionally biased region" description="Pro residues" evidence="1">
    <location>
        <begin position="85"/>
        <end position="107"/>
    </location>
</feature>
<protein>
    <recommendedName>
        <fullName evidence="5">PepSY domain-containing protein</fullName>
    </recommendedName>
</protein>
<keyword evidence="4" id="KW-1185">Reference proteome</keyword>
<dbReference type="RefSeq" id="WP_088519417.1">
    <property type="nucleotide sequence ID" value="NZ_FYDG01000001.1"/>
</dbReference>
<sequence>MGGKTAILCCFLLGVALALAAVPARAQGIHGGGFGGGGAFPGLRFGGPRFDGPRFDGPLPHDAGPAPRAVAPPLRDHGPLSHDGGPPPPHEPAGPPPREPMPPPPPELAGARKCFSPAETRARVAQSQLLPPFTMLRRAANLASAQALGGRLCRWADLDVYDISLLRPDGRVVHVFLDASTGDEVSPPPHKHEGK</sequence>
<evidence type="ECO:0008006" key="5">
    <source>
        <dbReference type="Google" id="ProtNLM"/>
    </source>
</evidence>
<gene>
    <name evidence="3" type="ORF">SAMN06265338_1011022</name>
</gene>
<dbReference type="Proteomes" id="UP000198418">
    <property type="component" value="Unassembled WGS sequence"/>
</dbReference>
<dbReference type="AlphaFoldDB" id="A0A212QPG1"/>
<evidence type="ECO:0000313" key="4">
    <source>
        <dbReference type="Proteomes" id="UP000198418"/>
    </source>
</evidence>
<feature type="chain" id="PRO_5013370030" description="PepSY domain-containing protein" evidence="2">
    <location>
        <begin position="21"/>
        <end position="195"/>
    </location>
</feature>
<organism evidence="3 4">
    <name type="scientific">Rhodoblastus acidophilus</name>
    <name type="common">Rhodopseudomonas acidophila</name>
    <dbReference type="NCBI Taxonomy" id="1074"/>
    <lineage>
        <taxon>Bacteria</taxon>
        <taxon>Pseudomonadati</taxon>
        <taxon>Pseudomonadota</taxon>
        <taxon>Alphaproteobacteria</taxon>
        <taxon>Hyphomicrobiales</taxon>
        <taxon>Rhodoblastaceae</taxon>
        <taxon>Rhodoblastus</taxon>
    </lineage>
</organism>
<keyword evidence="2" id="KW-0732">Signal</keyword>
<accession>A0A212QPG1</accession>
<evidence type="ECO:0000256" key="1">
    <source>
        <dbReference type="SAM" id="MobiDB-lite"/>
    </source>
</evidence>
<evidence type="ECO:0000313" key="3">
    <source>
        <dbReference type="EMBL" id="SNB61288.1"/>
    </source>
</evidence>
<dbReference type="OrthoDB" id="7864982at2"/>
<proteinExistence type="predicted"/>
<evidence type="ECO:0000256" key="2">
    <source>
        <dbReference type="SAM" id="SignalP"/>
    </source>
</evidence>
<feature type="signal peptide" evidence="2">
    <location>
        <begin position="1"/>
        <end position="20"/>
    </location>
</feature>
<dbReference type="EMBL" id="FYDG01000001">
    <property type="protein sequence ID" value="SNB61288.1"/>
    <property type="molecule type" value="Genomic_DNA"/>
</dbReference>